<dbReference type="InterPro" id="IPR041505">
    <property type="entry name" value="Dis3_CSD2"/>
</dbReference>
<dbReference type="Gene3D" id="2.40.50.690">
    <property type="match status" value="1"/>
</dbReference>
<dbReference type="AlphaFoldDB" id="A0AAV0U9K5"/>
<dbReference type="GO" id="GO:0000175">
    <property type="term" value="F:3'-5'-RNA exonuclease activity"/>
    <property type="evidence" value="ECO:0007669"/>
    <property type="project" value="TreeGrafter"/>
</dbReference>
<evidence type="ECO:0000259" key="8">
    <source>
        <dbReference type="SMART" id="SM00955"/>
    </source>
</evidence>
<dbReference type="InterPro" id="IPR001900">
    <property type="entry name" value="RNase_II/R"/>
</dbReference>
<dbReference type="Pfam" id="PF00773">
    <property type="entry name" value="RNB"/>
    <property type="match status" value="1"/>
</dbReference>
<keyword evidence="4" id="KW-0269">Exonuclease</keyword>
<comment type="caution">
    <text evidence="9">The sequence shown here is derived from an EMBL/GenBank/DDBJ whole genome shotgun (WGS) entry which is preliminary data.</text>
</comment>
<dbReference type="InterPro" id="IPR041093">
    <property type="entry name" value="Dis3l2-like_C"/>
</dbReference>
<feature type="region of interest" description="Disordered" evidence="7">
    <location>
        <begin position="106"/>
        <end position="223"/>
    </location>
</feature>
<comment type="similarity">
    <text evidence="1 6">Belongs to the RNR ribonuclease family.</text>
</comment>
<dbReference type="GO" id="GO:0003723">
    <property type="term" value="F:RNA binding"/>
    <property type="evidence" value="ECO:0007669"/>
    <property type="project" value="UniProtKB-KW"/>
</dbReference>
<dbReference type="Proteomes" id="UP001162029">
    <property type="component" value="Unassembled WGS sequence"/>
</dbReference>
<dbReference type="InterPro" id="IPR050180">
    <property type="entry name" value="RNR_Ribonuclease"/>
</dbReference>
<evidence type="ECO:0000313" key="9">
    <source>
        <dbReference type="EMBL" id="CAI5732334.1"/>
    </source>
</evidence>
<accession>A0AAV0U9K5</accession>
<name>A0AAV0U9K5_9STRA</name>
<keyword evidence="2" id="KW-0540">Nuclease</keyword>
<feature type="compositionally biased region" description="Basic residues" evidence="7">
    <location>
        <begin position="30"/>
        <end position="49"/>
    </location>
</feature>
<evidence type="ECO:0000256" key="5">
    <source>
        <dbReference type="ARBA" id="ARBA00022884"/>
    </source>
</evidence>
<feature type="domain" description="RNB" evidence="8">
    <location>
        <begin position="560"/>
        <end position="919"/>
    </location>
</feature>
<keyword evidence="5" id="KW-0694">RNA-binding</keyword>
<dbReference type="PANTHER" id="PTHR23355:SF9">
    <property type="entry name" value="DIS3-LIKE EXONUCLEASE 2"/>
    <property type="match status" value="1"/>
</dbReference>
<dbReference type="GO" id="GO:0006402">
    <property type="term" value="P:mRNA catabolic process"/>
    <property type="evidence" value="ECO:0007669"/>
    <property type="project" value="TreeGrafter"/>
</dbReference>
<evidence type="ECO:0000256" key="6">
    <source>
        <dbReference type="RuleBase" id="RU003901"/>
    </source>
</evidence>
<protein>
    <recommendedName>
        <fullName evidence="8">RNB domain-containing protein</fullName>
    </recommendedName>
</protein>
<dbReference type="PROSITE" id="PS01175">
    <property type="entry name" value="RIBONUCLEASE_II"/>
    <property type="match status" value="1"/>
</dbReference>
<dbReference type="InterPro" id="IPR033771">
    <property type="entry name" value="Rrp44_CSD1"/>
</dbReference>
<dbReference type="SUPFAM" id="SSF50249">
    <property type="entry name" value="Nucleic acid-binding proteins"/>
    <property type="match status" value="2"/>
</dbReference>
<dbReference type="PANTHER" id="PTHR23355">
    <property type="entry name" value="RIBONUCLEASE"/>
    <property type="match status" value="1"/>
</dbReference>
<reference evidence="9" key="1">
    <citation type="submission" date="2022-12" db="EMBL/GenBank/DDBJ databases">
        <authorList>
            <person name="Webb A."/>
        </authorList>
    </citation>
    <scope>NUCLEOTIDE SEQUENCE</scope>
    <source>
        <strain evidence="9">Pd1</strain>
    </source>
</reference>
<evidence type="ECO:0000256" key="3">
    <source>
        <dbReference type="ARBA" id="ARBA00022801"/>
    </source>
</evidence>
<feature type="compositionally biased region" description="Basic and acidic residues" evidence="7">
    <location>
        <begin position="192"/>
        <end position="212"/>
    </location>
</feature>
<evidence type="ECO:0000256" key="7">
    <source>
        <dbReference type="SAM" id="MobiDB-lite"/>
    </source>
</evidence>
<dbReference type="InterPro" id="IPR012340">
    <property type="entry name" value="NA-bd_OB-fold"/>
</dbReference>
<evidence type="ECO:0000256" key="4">
    <source>
        <dbReference type="ARBA" id="ARBA00022839"/>
    </source>
</evidence>
<dbReference type="InterPro" id="IPR022966">
    <property type="entry name" value="RNase_II/R_CS"/>
</dbReference>
<proteinExistence type="inferred from homology"/>
<dbReference type="SMART" id="SM00955">
    <property type="entry name" value="RNB"/>
    <property type="match status" value="1"/>
</dbReference>
<evidence type="ECO:0000256" key="1">
    <source>
        <dbReference type="ARBA" id="ARBA00005785"/>
    </source>
</evidence>
<feature type="region of interest" description="Disordered" evidence="7">
    <location>
        <begin position="1"/>
        <end position="90"/>
    </location>
</feature>
<dbReference type="Pfam" id="PF17849">
    <property type="entry name" value="OB_Dis3"/>
    <property type="match status" value="1"/>
</dbReference>
<evidence type="ECO:0000313" key="10">
    <source>
        <dbReference type="Proteomes" id="UP001162029"/>
    </source>
</evidence>
<sequence>MAKRVKISWQEALGEPMAVHEHEVQPKDNRKGKKHNKKVKSKQQKRQKRYPNDAKAEEDMDAIVGFDDDRSRDELDEEIDTRSGTQFGLNDLASELALVAKTYVDQLEEKKKEKTKKNKKKEKKQEEEEEETEGTDTVKETRKMKQALQLLDTAKRVTSGTRKRKKQTQAGKGAVADNFARDNTEPENLTQNEKKNDEMKSTAKERGGTKNDKKTKKKTRVNQQMQLQKEALPLKCRTDVKLKKSLRKDDCGNGQVNYSEYLDLEVVLQELETGGLFQGKLRVNSMYRMDGYISVDGLSVDVLTKGMQDRNRAFDGDLVAVRLHAESEWKPMNDNSEMRALGAVESKPVSSSTGIDQNALHSLWLPSVETDLYFLKRPSEEKGSIDMLEETRARLNERIRESCRRPTATVVYILARGNANGFIGSLEAKTKVKNSDSPLSSNDSFAYFNAHDVRLPRLIRISRVQLPDEFISRPLLYSKTMLCFCRIKAWPTKHQSPTGEFVKTVGEYTGIETGISAVLSKHGLQTHTLDFDSSILNKLNEKYGMSGEKWEIPEEEFQKRRDFRETQIFSIDPYNARDLDDALHIRALNDTRTKFEIGVHIADVAHFIEHNSLLDLEARSRGTSVYLVNRVLPMLPRILCEKLCSLQPQVDRLAFSVLWQMNLDGTLVEGVEPWFGKSIIRSCCKLDYGSAQKMLDGSITGENVDEWEEDRRPIPGANPTITNVTVVQSVKDLWSIGENRRTMRFETGAMSLNDVKLVFSLDAKGNPIRYGSYELKNSNRLVEEYMLLANYLVAQQLLRAHGPLAFLRHHPPPVSRSMDQILEKLDKSDMKLDGRSTKQLTESLEQIRRVCGETTFVVVQALIIKPMKPAEYMVAGNGVSPDSWRHYALNIPYYTHFTSPIRRYADVVVHRLIQESLVGVLSSNNDTSASAVTESRMVELTSVAQNCNEKAMTAKNAEKECDNIFLCAFVQHHGDIEVTGVVVSMGQKSFTVYILELGLEQRLFLQEKCLTGSWNEKTLQLSIRLPAPRKIIDAKEDLLESGNQDAVDKKVTRTVSSELIKLSFMKHLRLHMSTTKKMPLALTFSVIGEKS</sequence>
<dbReference type="Pfam" id="PF17877">
    <property type="entry name" value="Dis3l2_C_term"/>
    <property type="match status" value="1"/>
</dbReference>
<feature type="compositionally biased region" description="Basic residues" evidence="7">
    <location>
        <begin position="113"/>
        <end position="122"/>
    </location>
</feature>
<dbReference type="EMBL" id="CANTFM010000957">
    <property type="protein sequence ID" value="CAI5732334.1"/>
    <property type="molecule type" value="Genomic_DNA"/>
</dbReference>
<organism evidence="9 10">
    <name type="scientific">Peronospora destructor</name>
    <dbReference type="NCBI Taxonomy" id="86335"/>
    <lineage>
        <taxon>Eukaryota</taxon>
        <taxon>Sar</taxon>
        <taxon>Stramenopiles</taxon>
        <taxon>Oomycota</taxon>
        <taxon>Peronosporomycetes</taxon>
        <taxon>Peronosporales</taxon>
        <taxon>Peronosporaceae</taxon>
        <taxon>Peronospora</taxon>
    </lineage>
</organism>
<dbReference type="Gene3D" id="2.40.50.700">
    <property type="match status" value="1"/>
</dbReference>
<feature type="compositionally biased region" description="Basic and acidic residues" evidence="7">
    <location>
        <begin position="18"/>
        <end position="29"/>
    </location>
</feature>
<evidence type="ECO:0000256" key="2">
    <source>
        <dbReference type="ARBA" id="ARBA00022722"/>
    </source>
</evidence>
<gene>
    <name evidence="9" type="ORF">PDE001_LOCUS5074</name>
</gene>
<dbReference type="Pfam" id="PF17216">
    <property type="entry name" value="Rrp44_CSD1"/>
    <property type="match status" value="1"/>
</dbReference>
<keyword evidence="3" id="KW-0378">Hydrolase</keyword>
<keyword evidence="10" id="KW-1185">Reference proteome</keyword>
<dbReference type="GO" id="GO:0000932">
    <property type="term" value="C:P-body"/>
    <property type="evidence" value="ECO:0007669"/>
    <property type="project" value="TreeGrafter"/>
</dbReference>